<dbReference type="InterPro" id="IPR003650">
    <property type="entry name" value="Orange_dom"/>
</dbReference>
<gene>
    <name evidence="3" type="ORF">ABID12_003911</name>
</gene>
<feature type="compositionally biased region" description="Basic and acidic residues" evidence="1">
    <location>
        <begin position="48"/>
        <end position="64"/>
    </location>
</feature>
<evidence type="ECO:0000259" key="2">
    <source>
        <dbReference type="PROSITE" id="PS51054"/>
    </source>
</evidence>
<reference evidence="3 4" key="1">
    <citation type="submission" date="2024-06" db="EMBL/GenBank/DDBJ databases">
        <title>Genomic Encyclopedia of Type Strains, Phase IV (KMG-IV): sequencing the most valuable type-strain genomes for metagenomic binning, comparative biology and taxonomic classification.</title>
        <authorList>
            <person name="Goeker M."/>
        </authorList>
    </citation>
    <scope>NUCLEOTIDE SEQUENCE [LARGE SCALE GENOMIC DNA]</scope>
    <source>
        <strain evidence="3 4">DSM 28102</strain>
    </source>
</reference>
<name>A0ABV2IG82_9HYPH</name>
<dbReference type="EMBL" id="JBEPLY010000018">
    <property type="protein sequence ID" value="MET3601947.1"/>
    <property type="molecule type" value="Genomic_DNA"/>
</dbReference>
<proteinExistence type="predicted"/>
<feature type="region of interest" description="Disordered" evidence="1">
    <location>
        <begin position="38"/>
        <end position="73"/>
    </location>
</feature>
<dbReference type="PROSITE" id="PS51054">
    <property type="entry name" value="ORANGE"/>
    <property type="match status" value="1"/>
</dbReference>
<dbReference type="Proteomes" id="UP001549164">
    <property type="component" value="Unassembled WGS sequence"/>
</dbReference>
<evidence type="ECO:0000313" key="3">
    <source>
        <dbReference type="EMBL" id="MET3601947.1"/>
    </source>
</evidence>
<evidence type="ECO:0000313" key="4">
    <source>
        <dbReference type="Proteomes" id="UP001549164"/>
    </source>
</evidence>
<keyword evidence="4" id="KW-1185">Reference proteome</keyword>
<accession>A0ABV2IG82</accession>
<evidence type="ECO:0000256" key="1">
    <source>
        <dbReference type="SAM" id="MobiDB-lite"/>
    </source>
</evidence>
<feature type="domain" description="Orange" evidence="2">
    <location>
        <begin position="1"/>
        <end position="26"/>
    </location>
</feature>
<sequence length="125" mass="13540">MSACLSGVSGYLRVTPATVKQLVTHFCFFYAANFKTPAKPGKPPSKKMHLDKMKPQHTDGENHNHGRPGQSAIHFSPIRHSHQESMIRAHMTGAILKAGQAKAAVVAIAMARTFNAAGSQKRPPL</sequence>
<organism evidence="3 4">
    <name type="scientific">Martelella mangrovi</name>
    <dbReference type="NCBI Taxonomy" id="1397477"/>
    <lineage>
        <taxon>Bacteria</taxon>
        <taxon>Pseudomonadati</taxon>
        <taxon>Pseudomonadota</taxon>
        <taxon>Alphaproteobacteria</taxon>
        <taxon>Hyphomicrobiales</taxon>
        <taxon>Aurantimonadaceae</taxon>
        <taxon>Martelella</taxon>
    </lineage>
</organism>
<protein>
    <recommendedName>
        <fullName evidence="2">Orange domain-containing protein</fullName>
    </recommendedName>
</protein>
<comment type="caution">
    <text evidence="3">The sequence shown here is derived from an EMBL/GenBank/DDBJ whole genome shotgun (WGS) entry which is preliminary data.</text>
</comment>